<protein>
    <submittedName>
        <fullName evidence="1">Uncharacterized protein</fullName>
    </submittedName>
</protein>
<evidence type="ECO:0000313" key="2">
    <source>
        <dbReference type="Proteomes" id="UP000414136"/>
    </source>
</evidence>
<gene>
    <name evidence="1" type="ORF">PCA31118_05081</name>
</gene>
<organism evidence="1 2">
    <name type="scientific">Pandoraea captiosa</name>
    <dbReference type="NCBI Taxonomy" id="2508302"/>
    <lineage>
        <taxon>Bacteria</taxon>
        <taxon>Pseudomonadati</taxon>
        <taxon>Pseudomonadota</taxon>
        <taxon>Betaproteobacteria</taxon>
        <taxon>Burkholderiales</taxon>
        <taxon>Burkholderiaceae</taxon>
        <taxon>Pandoraea</taxon>
    </lineage>
</organism>
<keyword evidence="2" id="KW-1185">Reference proteome</keyword>
<proteinExistence type="predicted"/>
<dbReference type="Proteomes" id="UP000414136">
    <property type="component" value="Unassembled WGS sequence"/>
</dbReference>
<sequence>MLGSDEWKARVIASNTTPCPSCESPRVMMGACAIGSKTVHQEYVCESCQYEFTALFTLAGCYSGHPNN</sequence>
<dbReference type="AlphaFoldDB" id="A0A5E5AUS2"/>
<accession>A0A5E5AUS2</accession>
<evidence type="ECO:0000313" key="1">
    <source>
        <dbReference type="EMBL" id="VVE75870.1"/>
    </source>
</evidence>
<dbReference type="EMBL" id="CABPSQ010000018">
    <property type="protein sequence ID" value="VVE75870.1"/>
    <property type="molecule type" value="Genomic_DNA"/>
</dbReference>
<reference evidence="1 2" key="1">
    <citation type="submission" date="2019-08" db="EMBL/GenBank/DDBJ databases">
        <authorList>
            <person name="Peeters C."/>
        </authorList>
    </citation>
    <scope>NUCLEOTIDE SEQUENCE [LARGE SCALE GENOMIC DNA]</scope>
    <source>
        <strain evidence="1 2">LMG 31118</strain>
    </source>
</reference>
<name>A0A5E5AUS2_9BURK</name>